<dbReference type="InterPro" id="IPR036707">
    <property type="entry name" value="MinE_sf"/>
</dbReference>
<dbReference type="SUPFAM" id="SSF55229">
    <property type="entry name" value="Cell division protein MinE topological specificity domain"/>
    <property type="match status" value="1"/>
</dbReference>
<evidence type="ECO:0000256" key="7">
    <source>
        <dbReference type="SAM" id="MobiDB-lite"/>
    </source>
</evidence>
<comment type="function">
    <text evidence="5 6">Prevents the cell division inhibition by proteins MinC and MinD at internal division sites while permitting inhibition at polar sites. This ensures cell division at the proper site by restricting the formation of a division septum at the midpoint of the long axis of the cell.</text>
</comment>
<dbReference type="Gene3D" id="3.30.1070.10">
    <property type="entry name" value="Cell division topological specificity factor MinE"/>
    <property type="match status" value="1"/>
</dbReference>
<dbReference type="Pfam" id="PF03776">
    <property type="entry name" value="MinE"/>
    <property type="match status" value="1"/>
</dbReference>
<evidence type="ECO:0000256" key="2">
    <source>
        <dbReference type="ARBA" id="ARBA00020112"/>
    </source>
</evidence>
<reference evidence="9" key="1">
    <citation type="submission" date="2016-11" db="EMBL/GenBank/DDBJ databases">
        <authorList>
            <person name="Sisinthy S."/>
            <person name="Ara S."/>
            <person name="Gundlapally S.R."/>
        </authorList>
    </citation>
    <scope>NUCLEOTIDE SEQUENCE [LARGE SCALE GENOMIC DNA]</scope>
    <source>
        <strain evidence="9">V1-41</strain>
    </source>
</reference>
<dbReference type="OrthoDB" id="9802655at2"/>
<dbReference type="GO" id="GO:0051301">
    <property type="term" value="P:cell division"/>
    <property type="evidence" value="ECO:0007669"/>
    <property type="project" value="UniProtKB-KW"/>
</dbReference>
<dbReference type="EMBL" id="MPZM01000003">
    <property type="protein sequence ID" value="PPL18045.1"/>
    <property type="molecule type" value="Genomic_DNA"/>
</dbReference>
<dbReference type="FunFam" id="3.30.1070.10:FF:000001">
    <property type="entry name" value="Cell division topological specificity factor"/>
    <property type="match status" value="1"/>
</dbReference>
<dbReference type="HAMAP" id="MF_00262">
    <property type="entry name" value="MinE"/>
    <property type="match status" value="1"/>
</dbReference>
<evidence type="ECO:0000256" key="5">
    <source>
        <dbReference type="ARBA" id="ARBA00025265"/>
    </source>
</evidence>
<proteinExistence type="inferred from homology"/>
<dbReference type="GO" id="GO:0032955">
    <property type="term" value="P:regulation of division septum assembly"/>
    <property type="evidence" value="ECO:0007669"/>
    <property type="project" value="InterPro"/>
</dbReference>
<protein>
    <recommendedName>
        <fullName evidence="2 6">Cell division topological specificity factor</fullName>
    </recommendedName>
</protein>
<keyword evidence="4 6" id="KW-0131">Cell cycle</keyword>
<sequence>MSLLDYFRSKKTQNSAKLAKERLQIIVAHERSQRDTPDYLPQMQQDILEVIRKYVKIDIEHISVQLDQKGDNLSVLELNIMFPDHDDKANPDDKKEEEPVAP</sequence>
<evidence type="ECO:0000256" key="1">
    <source>
        <dbReference type="ARBA" id="ARBA00008168"/>
    </source>
</evidence>
<comment type="caution">
    <text evidence="8">The sequence shown here is derived from an EMBL/GenBank/DDBJ whole genome shotgun (WGS) entry which is preliminary data.</text>
</comment>
<dbReference type="RefSeq" id="WP_104485199.1">
    <property type="nucleotide sequence ID" value="NZ_BMYB01000004.1"/>
</dbReference>
<organism evidence="8 9">
    <name type="scientific">Oceanisphaera arctica</name>
    <dbReference type="NCBI Taxonomy" id="641510"/>
    <lineage>
        <taxon>Bacteria</taxon>
        <taxon>Pseudomonadati</taxon>
        <taxon>Pseudomonadota</taxon>
        <taxon>Gammaproteobacteria</taxon>
        <taxon>Aeromonadales</taxon>
        <taxon>Aeromonadaceae</taxon>
        <taxon>Oceanisphaera</taxon>
    </lineage>
</organism>
<feature type="region of interest" description="Disordered" evidence="7">
    <location>
        <begin position="83"/>
        <end position="102"/>
    </location>
</feature>
<dbReference type="NCBIfam" id="NF001422">
    <property type="entry name" value="PRK00296.1"/>
    <property type="match status" value="1"/>
</dbReference>
<keyword evidence="3 6" id="KW-0132">Cell division</keyword>
<dbReference type="AlphaFoldDB" id="A0A2P5TQP6"/>
<evidence type="ECO:0000313" key="9">
    <source>
        <dbReference type="Proteomes" id="UP000242231"/>
    </source>
</evidence>
<evidence type="ECO:0000313" key="8">
    <source>
        <dbReference type="EMBL" id="PPL18045.1"/>
    </source>
</evidence>
<dbReference type="Proteomes" id="UP000242231">
    <property type="component" value="Unassembled WGS sequence"/>
</dbReference>
<dbReference type="NCBIfam" id="TIGR01215">
    <property type="entry name" value="minE"/>
    <property type="match status" value="1"/>
</dbReference>
<comment type="similarity">
    <text evidence="1 6">Belongs to the MinE family.</text>
</comment>
<gene>
    <name evidence="6" type="primary">minE</name>
    <name evidence="8" type="ORF">UN63_02470</name>
</gene>
<keyword evidence="9" id="KW-1185">Reference proteome</keyword>
<evidence type="ECO:0000256" key="6">
    <source>
        <dbReference type="HAMAP-Rule" id="MF_00262"/>
    </source>
</evidence>
<accession>A0A2P5TQP6</accession>
<name>A0A2P5TQP6_9GAMM</name>
<dbReference type="InterPro" id="IPR005527">
    <property type="entry name" value="MinE"/>
</dbReference>
<evidence type="ECO:0000256" key="4">
    <source>
        <dbReference type="ARBA" id="ARBA00023306"/>
    </source>
</evidence>
<evidence type="ECO:0000256" key="3">
    <source>
        <dbReference type="ARBA" id="ARBA00022618"/>
    </source>
</evidence>
<dbReference type="GO" id="GO:0042802">
    <property type="term" value="F:identical protein binding"/>
    <property type="evidence" value="ECO:0007669"/>
    <property type="project" value="UniProtKB-ARBA"/>
</dbReference>